<dbReference type="OrthoDB" id="1751144at2759"/>
<organism evidence="1 2">
    <name type="scientific">Coptis chinensis</name>
    <dbReference type="NCBI Taxonomy" id="261450"/>
    <lineage>
        <taxon>Eukaryota</taxon>
        <taxon>Viridiplantae</taxon>
        <taxon>Streptophyta</taxon>
        <taxon>Embryophyta</taxon>
        <taxon>Tracheophyta</taxon>
        <taxon>Spermatophyta</taxon>
        <taxon>Magnoliopsida</taxon>
        <taxon>Ranunculales</taxon>
        <taxon>Ranunculaceae</taxon>
        <taxon>Coptidoideae</taxon>
        <taxon>Coptis</taxon>
    </lineage>
</organism>
<comment type="caution">
    <text evidence="1">The sequence shown here is derived from an EMBL/GenBank/DDBJ whole genome shotgun (WGS) entry which is preliminary data.</text>
</comment>
<evidence type="ECO:0000313" key="2">
    <source>
        <dbReference type="Proteomes" id="UP000631114"/>
    </source>
</evidence>
<dbReference type="Proteomes" id="UP000631114">
    <property type="component" value="Unassembled WGS sequence"/>
</dbReference>
<protein>
    <submittedName>
        <fullName evidence="1">Uncharacterized protein</fullName>
    </submittedName>
</protein>
<name>A0A835GWD2_9MAGN</name>
<accession>A0A835GWD2</accession>
<dbReference type="AlphaFoldDB" id="A0A835GWD2"/>
<feature type="non-terminal residue" evidence="1">
    <location>
        <position position="119"/>
    </location>
</feature>
<evidence type="ECO:0000313" key="1">
    <source>
        <dbReference type="EMBL" id="KAF9588766.1"/>
    </source>
</evidence>
<keyword evidence="2" id="KW-1185">Reference proteome</keyword>
<dbReference type="EMBL" id="JADFTS010000009">
    <property type="protein sequence ID" value="KAF9588766.1"/>
    <property type="molecule type" value="Genomic_DNA"/>
</dbReference>
<proteinExistence type="predicted"/>
<sequence length="119" mass="12914">MSTSKENNSGLMGPKNLQGNIFDLLLDDVGGARVGFGKVVIAEVGHNRRALSTINPNVIGNQPCAVVNKRGLQEKSNGVNDRNLTNVPVHRPITRRFAAQLANKKEVKQPSPLKIFTSE</sequence>
<reference evidence="1 2" key="1">
    <citation type="submission" date="2020-10" db="EMBL/GenBank/DDBJ databases">
        <title>The Coptis chinensis genome and diversification of protoberbering-type alkaloids.</title>
        <authorList>
            <person name="Wang B."/>
            <person name="Shu S."/>
            <person name="Song C."/>
            <person name="Liu Y."/>
        </authorList>
    </citation>
    <scope>NUCLEOTIDE SEQUENCE [LARGE SCALE GENOMIC DNA]</scope>
    <source>
        <strain evidence="1">HL-2020</strain>
        <tissue evidence="1">Leaf</tissue>
    </source>
</reference>
<gene>
    <name evidence="1" type="ORF">IFM89_015493</name>
</gene>